<proteinExistence type="predicted"/>
<dbReference type="Proteomes" id="UP000550260">
    <property type="component" value="Unassembled WGS sequence"/>
</dbReference>
<evidence type="ECO:0000313" key="4">
    <source>
        <dbReference type="Proteomes" id="UP000550260"/>
    </source>
</evidence>
<keyword evidence="3" id="KW-1185">Reference proteome</keyword>
<evidence type="ECO:0000313" key="1">
    <source>
        <dbReference type="EMBL" id="MBB2501033.1"/>
    </source>
</evidence>
<evidence type="ECO:0000313" key="2">
    <source>
        <dbReference type="EMBL" id="PKV92006.1"/>
    </source>
</evidence>
<evidence type="ECO:0000313" key="3">
    <source>
        <dbReference type="Proteomes" id="UP000233750"/>
    </source>
</evidence>
<reference evidence="2 3" key="1">
    <citation type="submission" date="2017-12" db="EMBL/GenBank/DDBJ databases">
        <title>Sequencing the genomes of 1000 Actinobacteria strains.</title>
        <authorList>
            <person name="Klenk H.-P."/>
        </authorList>
    </citation>
    <scope>NUCLEOTIDE SEQUENCE [LARGE SCALE GENOMIC DNA]</scope>
    <source>
        <strain evidence="2 3">DSM 45165</strain>
    </source>
</reference>
<sequence>MSGIEVNAEPISGSSSAADTAGNAFLAGLTEGPGSHEAALKIREAGNTLKALAQSGAFAVNEAGFNAYLKACNFFLDGYRDMRYDLNILTQTAQMGSSDYANKVAKFNTTVAEGDTSAMLPNLDLMYNGVKAALDALTIARENYKKNESENTTSFAELNKKLDNS</sequence>
<reference evidence="1 4" key="2">
    <citation type="submission" date="2020-08" db="EMBL/GenBank/DDBJ databases">
        <title>Amycolatopsis echigonensis JCM 21831.</title>
        <authorList>
            <person name="Tedsree N."/>
            <person name="Kuncharoen N."/>
            <person name="Likhitwitayawuid K."/>
            <person name="Tanasupawat S."/>
        </authorList>
    </citation>
    <scope>NUCLEOTIDE SEQUENCE [LARGE SCALE GENOMIC DNA]</scope>
    <source>
        <strain evidence="1 4">JCM 21831</strain>
    </source>
</reference>
<dbReference type="Proteomes" id="UP000233750">
    <property type="component" value="Unassembled WGS sequence"/>
</dbReference>
<protein>
    <recommendedName>
        <fullName evidence="5">Excreted virulence factor EspC (Type VII ESX diderm)</fullName>
    </recommendedName>
</protein>
<organism evidence="2 3">
    <name type="scientific">Amycolatopsis echigonensis</name>
    <dbReference type="NCBI Taxonomy" id="2576905"/>
    <lineage>
        <taxon>Bacteria</taxon>
        <taxon>Bacillati</taxon>
        <taxon>Actinomycetota</taxon>
        <taxon>Actinomycetes</taxon>
        <taxon>Pseudonocardiales</taxon>
        <taxon>Pseudonocardiaceae</taxon>
        <taxon>Amycolatopsis</taxon>
    </lineage>
</organism>
<comment type="caution">
    <text evidence="2">The sequence shown here is derived from an EMBL/GenBank/DDBJ whole genome shotgun (WGS) entry which is preliminary data.</text>
</comment>
<accession>A0A8E2B6K7</accession>
<dbReference type="EMBL" id="PJMY01000003">
    <property type="protein sequence ID" value="PKV92006.1"/>
    <property type="molecule type" value="Genomic_DNA"/>
</dbReference>
<dbReference type="EMBL" id="JACJHR010000023">
    <property type="protein sequence ID" value="MBB2501033.1"/>
    <property type="molecule type" value="Genomic_DNA"/>
</dbReference>
<gene>
    <name evidence="2" type="ORF">ATK30_2794</name>
    <name evidence="1" type="ORF">H5411_18095</name>
</gene>
<dbReference type="AlphaFoldDB" id="A0A2N3WDN0"/>
<name>A0A2N3WDN0_9PSEU</name>
<dbReference type="RefSeq" id="WP_101435945.1">
    <property type="nucleotide sequence ID" value="NZ_JACJHR010000023.1"/>
</dbReference>
<dbReference type="OrthoDB" id="3618928at2"/>
<evidence type="ECO:0008006" key="5">
    <source>
        <dbReference type="Google" id="ProtNLM"/>
    </source>
</evidence>
<accession>A0A2N3WDN0</accession>